<feature type="region of interest" description="Disordered" evidence="1">
    <location>
        <begin position="376"/>
        <end position="401"/>
    </location>
</feature>
<evidence type="ECO:0000313" key="3">
    <source>
        <dbReference type="EMBL" id="KAL1203389.1"/>
    </source>
</evidence>
<dbReference type="AlphaFoldDB" id="A0ABD1A9K1"/>
<feature type="compositionally biased region" description="Acidic residues" evidence="1">
    <location>
        <begin position="379"/>
        <end position="395"/>
    </location>
</feature>
<name>A0ABD1A9K1_CARAN</name>
<dbReference type="InterPro" id="IPR008906">
    <property type="entry name" value="HATC_C_dom"/>
</dbReference>
<proteinExistence type="predicted"/>
<comment type="caution">
    <text evidence="3">The sequence shown here is derived from an EMBL/GenBank/DDBJ whole genome shotgun (WGS) entry which is preliminary data.</text>
</comment>
<protein>
    <recommendedName>
        <fullName evidence="2">HAT C-terminal dimerisation domain-containing protein</fullName>
    </recommendedName>
</protein>
<evidence type="ECO:0000259" key="2">
    <source>
        <dbReference type="Pfam" id="PF05699"/>
    </source>
</evidence>
<evidence type="ECO:0000256" key="1">
    <source>
        <dbReference type="SAM" id="MobiDB-lite"/>
    </source>
</evidence>
<accession>A0ABD1A9K1</accession>
<dbReference type="Pfam" id="PF05699">
    <property type="entry name" value="Dimer_Tnp_hAT"/>
    <property type="match status" value="1"/>
</dbReference>
<dbReference type="Proteomes" id="UP001558713">
    <property type="component" value="Unassembled WGS sequence"/>
</dbReference>
<dbReference type="PANTHER" id="PTHR32166:SF74">
    <property type="entry name" value="OS05G0256350 PROTEIN"/>
    <property type="match status" value="1"/>
</dbReference>
<dbReference type="SUPFAM" id="SSF53098">
    <property type="entry name" value="Ribonuclease H-like"/>
    <property type="match status" value="1"/>
</dbReference>
<dbReference type="PANTHER" id="PTHR32166">
    <property type="entry name" value="OSJNBA0013A04.12 PROTEIN"/>
    <property type="match status" value="1"/>
</dbReference>
<reference evidence="3 4" key="1">
    <citation type="submission" date="2024-04" db="EMBL/GenBank/DDBJ databases">
        <title>Genome assembly C_amara_ONT_v2.</title>
        <authorList>
            <person name="Yant L."/>
            <person name="Moore C."/>
            <person name="Slenker M."/>
        </authorList>
    </citation>
    <scope>NUCLEOTIDE SEQUENCE [LARGE SCALE GENOMIC DNA]</scope>
    <source>
        <tissue evidence="3">Leaf</tissue>
    </source>
</reference>
<organism evidence="3 4">
    <name type="scientific">Cardamine amara subsp. amara</name>
    <dbReference type="NCBI Taxonomy" id="228776"/>
    <lineage>
        <taxon>Eukaryota</taxon>
        <taxon>Viridiplantae</taxon>
        <taxon>Streptophyta</taxon>
        <taxon>Embryophyta</taxon>
        <taxon>Tracheophyta</taxon>
        <taxon>Spermatophyta</taxon>
        <taxon>Magnoliopsida</taxon>
        <taxon>eudicotyledons</taxon>
        <taxon>Gunneridae</taxon>
        <taxon>Pentapetalae</taxon>
        <taxon>rosids</taxon>
        <taxon>malvids</taxon>
        <taxon>Brassicales</taxon>
        <taxon>Brassicaceae</taxon>
        <taxon>Cardamineae</taxon>
        <taxon>Cardamine</taxon>
    </lineage>
</organism>
<sequence>MVEGIAKLSLFKEIIDRAKAFTIFIYAHHKTLSLMRKFTKRRDIVRLGVTRFASAFLTLQSLIEKMHNLKMMFISKEWDESKWANHSKGLAAYHTITNKEFWEGVATCIRVFAPLVRVLRLVDGDLKPTMVFVHGEFEEAKKEICKALDNVEQNYRPILSIIELKSKSRLDSPLHLMGYLLNPYYFYKDSSIQFDRDIISAIFKCVDAFYPNDLDTQTIIINTELPKYTKKEGNFGHPTAFKACSKNDESYDLVQWWNIYGVEVPKLQTIARKILSLTTSASGCECNWSTFEGVHTKKRNRLDTKQLNNLVYVQFNMRYLAKRKKQKEKNVDILLADCVVHAQNWIVEEADVELGNIFETTGDTSKDDDLVRELHESDFESDEGEEVDVEFESDDDHPLRE</sequence>
<dbReference type="EMBL" id="JBANAX010000559">
    <property type="protein sequence ID" value="KAL1203389.1"/>
    <property type="molecule type" value="Genomic_DNA"/>
</dbReference>
<feature type="domain" description="HAT C-terminal dimerisation" evidence="2">
    <location>
        <begin position="249"/>
        <end position="317"/>
    </location>
</feature>
<dbReference type="InterPro" id="IPR012337">
    <property type="entry name" value="RNaseH-like_sf"/>
</dbReference>
<evidence type="ECO:0000313" key="4">
    <source>
        <dbReference type="Proteomes" id="UP001558713"/>
    </source>
</evidence>
<keyword evidence="4" id="KW-1185">Reference proteome</keyword>
<gene>
    <name evidence="3" type="ORF">V5N11_033171</name>
</gene>